<dbReference type="Proteomes" id="UP001208186">
    <property type="component" value="Unassembled WGS sequence"/>
</dbReference>
<dbReference type="Proteomes" id="UP001209746">
    <property type="component" value="Unassembled WGS sequence"/>
</dbReference>
<protein>
    <submittedName>
        <fullName evidence="3">Uncharacterized protein</fullName>
    </submittedName>
</protein>
<evidence type="ECO:0000313" key="4">
    <source>
        <dbReference type="Proteomes" id="UP001208186"/>
    </source>
</evidence>
<keyword evidence="4" id="KW-1185">Reference proteome</keyword>
<sequence length="82" mass="9057">MVLLDPLGLIFTDCDVLPFHGVYYARYVCKCIGTVGLWASNRKVQKDEDGVDESRRDSFAHQKSKISGDAVSPPYSLPLVAP</sequence>
<dbReference type="RefSeq" id="WP_315908498.1">
    <property type="nucleotide sequence ID" value="NZ_JAOPKC010000004.1"/>
</dbReference>
<evidence type="ECO:0000313" key="2">
    <source>
        <dbReference type="EMBL" id="MCU4717641.1"/>
    </source>
</evidence>
<reference evidence="3" key="1">
    <citation type="submission" date="2023-02" db="EMBL/GenBank/DDBJ databases">
        <title>Enrichment on poylsaccharides allowed isolation of novel metabolic and taxonomic groups of Haloarchaea.</title>
        <authorList>
            <person name="Sorokin D.Y."/>
            <person name="Elcheninov A.G."/>
            <person name="Khizhniak T.V."/>
            <person name="Kolganova T.V."/>
            <person name="Kublanov I.V."/>
        </authorList>
    </citation>
    <scope>NUCLEOTIDE SEQUENCE</scope>
    <source>
        <strain evidence="2 4">HArc-curdl5-1</strain>
        <strain evidence="3">HArc-curdl7</strain>
    </source>
</reference>
<proteinExistence type="predicted"/>
<accession>A0AAE3IEA1</accession>
<evidence type="ECO:0000313" key="5">
    <source>
        <dbReference type="Proteomes" id="UP001209746"/>
    </source>
</evidence>
<feature type="compositionally biased region" description="Basic and acidic residues" evidence="1">
    <location>
        <begin position="46"/>
        <end position="60"/>
    </location>
</feature>
<evidence type="ECO:0000313" key="3">
    <source>
        <dbReference type="EMBL" id="MCU4726830.1"/>
    </source>
</evidence>
<comment type="caution">
    <text evidence="3">The sequence shown here is derived from an EMBL/GenBank/DDBJ whole genome shotgun (WGS) entry which is preliminary data.</text>
</comment>
<feature type="region of interest" description="Disordered" evidence="1">
    <location>
        <begin position="46"/>
        <end position="82"/>
    </location>
</feature>
<name>A0AAE3IEA1_9EURY</name>
<organism evidence="3 5">
    <name type="scientific">Halapricum hydrolyticum</name>
    <dbReference type="NCBI Taxonomy" id="2979991"/>
    <lineage>
        <taxon>Archaea</taxon>
        <taxon>Methanobacteriati</taxon>
        <taxon>Methanobacteriota</taxon>
        <taxon>Stenosarchaea group</taxon>
        <taxon>Halobacteria</taxon>
        <taxon>Halobacteriales</taxon>
        <taxon>Haloarculaceae</taxon>
        <taxon>Halapricum</taxon>
    </lineage>
</organism>
<dbReference type="AlphaFoldDB" id="A0AAE3IEA1"/>
<gene>
    <name evidence="3" type="ORF">OB914_07595</name>
    <name evidence="2" type="ORF">OB916_06130</name>
</gene>
<evidence type="ECO:0000256" key="1">
    <source>
        <dbReference type="SAM" id="MobiDB-lite"/>
    </source>
</evidence>
<dbReference type="EMBL" id="JAOPKD010000005">
    <property type="protein sequence ID" value="MCU4726830.1"/>
    <property type="molecule type" value="Genomic_DNA"/>
</dbReference>
<dbReference type="EMBL" id="JAOPKC010000004">
    <property type="protein sequence ID" value="MCU4717641.1"/>
    <property type="molecule type" value="Genomic_DNA"/>
</dbReference>